<evidence type="ECO:0000259" key="1">
    <source>
        <dbReference type="SMART" id="SM00739"/>
    </source>
</evidence>
<dbReference type="SMART" id="SM00739">
    <property type="entry name" value="KOW"/>
    <property type="match status" value="1"/>
</dbReference>
<dbReference type="InterPro" id="IPR014722">
    <property type="entry name" value="Rib_uL2_dom2"/>
</dbReference>
<dbReference type="Proteomes" id="UP000095280">
    <property type="component" value="Unplaced"/>
</dbReference>
<dbReference type="GO" id="GO:0022627">
    <property type="term" value="C:cytosolic small ribosomal subunit"/>
    <property type="evidence" value="ECO:0007669"/>
    <property type="project" value="TreeGrafter"/>
</dbReference>
<reference evidence="3" key="1">
    <citation type="submission" date="2016-11" db="UniProtKB">
        <authorList>
            <consortium name="WormBaseParasite"/>
        </authorList>
    </citation>
    <scope>IDENTIFICATION</scope>
</reference>
<sequence>MVKVNDTIRVDLATGKIIDFVKFEPGNLCMITGGANTGRVGVITHKERHPDFDIVHVKDSLGHTFATRESNVFVIGKGNQPWVSLPRGKGVKLSIAEERDRRLAVTRNRCLENCTETILESKDFKRSLLNKSIIMEPPFRCFRLHRPDLAALSGFVRASVLPGRPEASAAAEERTAPCASIAGGVPYLLPTPQVEQSLAASEVPGTVPAGEFPWSRLFRAAHRSGQWKRCLGYSRLLPARPPHPVASVCLAPFSCWCPGSCLQLAGCPRSRPGHQGGVR</sequence>
<dbReference type="InterPro" id="IPR041982">
    <property type="entry name" value="Ribosomal_eS4_KOW"/>
</dbReference>
<protein>
    <submittedName>
        <fullName evidence="3">KOW domain-containing protein</fullName>
    </submittedName>
</protein>
<keyword evidence="2" id="KW-1185">Reference proteome</keyword>
<dbReference type="CDD" id="cd06087">
    <property type="entry name" value="KOW_RPS4"/>
    <property type="match status" value="1"/>
</dbReference>
<dbReference type="InterPro" id="IPR005824">
    <property type="entry name" value="KOW"/>
</dbReference>
<dbReference type="Gene3D" id="2.40.50.740">
    <property type="match status" value="1"/>
</dbReference>
<dbReference type="GO" id="GO:0006412">
    <property type="term" value="P:translation"/>
    <property type="evidence" value="ECO:0007669"/>
    <property type="project" value="InterPro"/>
</dbReference>
<dbReference type="InterPro" id="IPR032277">
    <property type="entry name" value="Ribosomal_eS4_C"/>
</dbReference>
<dbReference type="WBParaSite" id="snap_masked-unitig_30670-processed-gene-0.0-mRNA-1">
    <property type="protein sequence ID" value="snap_masked-unitig_30670-processed-gene-0.0-mRNA-1"/>
    <property type="gene ID" value="snap_masked-unitig_30670-processed-gene-0.0"/>
</dbReference>
<proteinExistence type="predicted"/>
<dbReference type="Pfam" id="PF00467">
    <property type="entry name" value="KOW"/>
    <property type="match status" value="1"/>
</dbReference>
<accession>A0A1I8JPY6</accession>
<dbReference type="FunFam" id="2.30.30.30:FF:000005">
    <property type="entry name" value="40S ribosomal protein S4"/>
    <property type="match status" value="1"/>
</dbReference>
<evidence type="ECO:0000313" key="2">
    <source>
        <dbReference type="Proteomes" id="UP000095280"/>
    </source>
</evidence>
<dbReference type="PANTHER" id="PTHR11581">
    <property type="entry name" value="30S/40S RIBOSOMAL PROTEIN S4"/>
    <property type="match status" value="1"/>
</dbReference>
<dbReference type="InterPro" id="IPR038237">
    <property type="entry name" value="Ribosomal_eS4_central_sf"/>
</dbReference>
<dbReference type="GO" id="GO:0003735">
    <property type="term" value="F:structural constituent of ribosome"/>
    <property type="evidence" value="ECO:0007669"/>
    <property type="project" value="InterPro"/>
</dbReference>
<name>A0A1I8JPY6_9PLAT</name>
<evidence type="ECO:0000313" key="3">
    <source>
        <dbReference type="WBParaSite" id="snap_masked-unitig_30670-processed-gene-0.0-mRNA-1"/>
    </source>
</evidence>
<dbReference type="InterPro" id="IPR000876">
    <property type="entry name" value="Ribosomal_eS4"/>
</dbReference>
<dbReference type="AlphaFoldDB" id="A0A1I8JPY6"/>
<dbReference type="Gene3D" id="2.30.30.30">
    <property type="match status" value="1"/>
</dbReference>
<dbReference type="PANTHER" id="PTHR11581:SF0">
    <property type="entry name" value="SMALL RIBOSOMAL SUBUNIT PROTEIN ES4"/>
    <property type="match status" value="1"/>
</dbReference>
<dbReference type="Pfam" id="PF16121">
    <property type="entry name" value="40S_S4_C"/>
    <property type="match status" value="1"/>
</dbReference>
<organism evidence="2 3">
    <name type="scientific">Macrostomum lignano</name>
    <dbReference type="NCBI Taxonomy" id="282301"/>
    <lineage>
        <taxon>Eukaryota</taxon>
        <taxon>Metazoa</taxon>
        <taxon>Spiralia</taxon>
        <taxon>Lophotrochozoa</taxon>
        <taxon>Platyhelminthes</taxon>
        <taxon>Rhabditophora</taxon>
        <taxon>Macrostomorpha</taxon>
        <taxon>Macrostomida</taxon>
        <taxon>Macrostomidae</taxon>
        <taxon>Macrostomum</taxon>
    </lineage>
</organism>
<feature type="domain" description="KOW" evidence="1">
    <location>
        <begin position="22"/>
        <end position="49"/>
    </location>
</feature>
<dbReference type="GO" id="GO:0003723">
    <property type="term" value="F:RNA binding"/>
    <property type="evidence" value="ECO:0007669"/>
    <property type="project" value="TreeGrafter"/>
</dbReference>